<comment type="caution">
    <text evidence="6">The sequence shown here is derived from an EMBL/GenBank/DDBJ whole genome shotgun (WGS) entry which is preliminary data.</text>
</comment>
<feature type="domain" description="DOC" evidence="5">
    <location>
        <begin position="205"/>
        <end position="385"/>
    </location>
</feature>
<evidence type="ECO:0000256" key="1">
    <source>
        <dbReference type="ARBA" id="ARBA00022679"/>
    </source>
</evidence>
<dbReference type="SUPFAM" id="SSF56204">
    <property type="entry name" value="Hect, E3 ligase catalytic domain"/>
    <property type="match status" value="1"/>
</dbReference>
<dbReference type="PANTHER" id="PTHR46654:SF1">
    <property type="entry name" value="E3 UBIQUITIN-PROTEIN LIGASE HECTD3"/>
    <property type="match status" value="1"/>
</dbReference>
<dbReference type="PROSITE" id="PS51284">
    <property type="entry name" value="DOC"/>
    <property type="match status" value="1"/>
</dbReference>
<keyword evidence="2 3" id="KW-0833">Ubl conjugation pathway</keyword>
<evidence type="ECO:0000259" key="5">
    <source>
        <dbReference type="PROSITE" id="PS51284"/>
    </source>
</evidence>
<dbReference type="Gene3D" id="3.30.2410.10">
    <property type="entry name" value="Hect, E3 ligase catalytic domain"/>
    <property type="match status" value="1"/>
</dbReference>
<dbReference type="InterPro" id="IPR004939">
    <property type="entry name" value="APC_su10/DOC_dom"/>
</dbReference>
<dbReference type="Pfam" id="PF00632">
    <property type="entry name" value="HECT"/>
    <property type="match status" value="1"/>
</dbReference>
<dbReference type="GO" id="GO:0004842">
    <property type="term" value="F:ubiquitin-protein transferase activity"/>
    <property type="evidence" value="ECO:0007669"/>
    <property type="project" value="InterPro"/>
</dbReference>
<dbReference type="GO" id="GO:0043161">
    <property type="term" value="P:proteasome-mediated ubiquitin-dependent protein catabolic process"/>
    <property type="evidence" value="ECO:0007669"/>
    <property type="project" value="TreeGrafter"/>
</dbReference>
<dbReference type="SMART" id="SM01337">
    <property type="entry name" value="APC10"/>
    <property type="match status" value="1"/>
</dbReference>
<evidence type="ECO:0000256" key="3">
    <source>
        <dbReference type="PROSITE-ProRule" id="PRU00104"/>
    </source>
</evidence>
<dbReference type="Gene3D" id="3.30.2160.10">
    <property type="entry name" value="Hect, E3 ligase catalytic domain"/>
    <property type="match status" value="1"/>
</dbReference>
<dbReference type="InterPro" id="IPR008979">
    <property type="entry name" value="Galactose-bd-like_sf"/>
</dbReference>
<dbReference type="PANTHER" id="PTHR46654">
    <property type="entry name" value="E3 UBIQUITIN-PROTEIN LIGASE HECTD3"/>
    <property type="match status" value="1"/>
</dbReference>
<dbReference type="PROSITE" id="PS50237">
    <property type="entry name" value="HECT"/>
    <property type="match status" value="1"/>
</dbReference>
<dbReference type="AlphaFoldDB" id="A0AAV7SZ67"/>
<dbReference type="Pfam" id="PF03256">
    <property type="entry name" value="ANAPC10"/>
    <property type="match status" value="1"/>
</dbReference>
<reference evidence="6" key="1">
    <citation type="journal article" date="2022" name="bioRxiv">
        <title>Sequencing and chromosome-scale assembly of the giantPleurodeles waltlgenome.</title>
        <authorList>
            <person name="Brown T."/>
            <person name="Elewa A."/>
            <person name="Iarovenko S."/>
            <person name="Subramanian E."/>
            <person name="Araus A.J."/>
            <person name="Petzold A."/>
            <person name="Susuki M."/>
            <person name="Suzuki K.-i.T."/>
            <person name="Hayashi T."/>
            <person name="Toyoda A."/>
            <person name="Oliveira C."/>
            <person name="Osipova E."/>
            <person name="Leigh N.D."/>
            <person name="Simon A."/>
            <person name="Yun M.H."/>
        </authorList>
    </citation>
    <scope>NUCLEOTIDE SEQUENCE</scope>
    <source>
        <strain evidence="6">20211129_DDA</strain>
        <tissue evidence="6">Liver</tissue>
    </source>
</reference>
<dbReference type="InterPro" id="IPR042469">
    <property type="entry name" value="HECTD3"/>
</dbReference>
<sequence length="845" mass="96621">MVEQESPHLLLGRIRFLLECIACFRGGKPLPEALCYVPSEVQYKICKDSSSPPSSSPSRSTFLPVFAAPSDCKQNQNKMSRGSIEVKKGGCIRTTGDEYCNSYGLWVKMNKSQLEEFATGCDLEEGWILRCRRSESGDCLVLVDPPDRLQRQQLLFGIDYKPVSNWEQVVDMTYSVHLRRKPRIMQQDVDAVKKLQFFPPAWSYECDEDLVRFLSPDVLEEDENLGCLKQYVDRITVSSFLEESSVSCLTDNNNDTFWENSGYADDQWVRLHMKKETVVKKLLLMVNATDGSNMPKRVAVYGGSKENLKKLCEVLIDLTFTGDVCILEDMTNHVPVIEIRIVECQELGCKVYIRGIKIEDYQKQNLRMFQAVELVRYPRLEGRDPEFLYRRAIVIQRFVKMQDRVLHHIVPGWVHTVGTFNQLKFIKQFLLLSNGRGPLISQYLKDSESSSPGTMPLLQINRRLAMEHRSNPLRDPTFRNSVFNKVYEGLKQSDGNEKQLDYRWPLSYTQWWECKFTGEGLVDRGGGFRDSLADISEELCPSSANSSLPLPFFVRTPNQGNSTGEARDMYVPNPSCRDFAKYEWIGQLMGAARRGKEFLVLALPGLVWKQLTGEPVSWNGDFPAVDAVLVKLLEVMEVMDKDTFDFQFSGELMYTTVLSDQRLVELIPNGASTPVRYNDRKEFIRLVQKACLEESKEQIAAMKAGLLTVVPQAVLDLLTWQELERKVCGDPEISVEALKNFTQLQDLQPTDTRVQYFWEALNNFTNEDRSHFLRFVSGRTRLPAIIHIQPARSSSEVPDNLPESCTCSSILYLPNYTSAKVCEEKLRYAAYNCVAIDTDFVPEEE</sequence>
<dbReference type="SMART" id="SM00119">
    <property type="entry name" value="HECTc"/>
    <property type="match status" value="1"/>
</dbReference>
<gene>
    <name evidence="6" type="ORF">NDU88_001427</name>
</gene>
<protein>
    <recommendedName>
        <fullName evidence="8">E3 ubiquitin-protein ligase HECTD3</fullName>
    </recommendedName>
</protein>
<name>A0AAV7SZ67_PLEWA</name>
<dbReference type="EMBL" id="JANPWB010000007">
    <property type="protein sequence ID" value="KAJ1169534.1"/>
    <property type="molecule type" value="Genomic_DNA"/>
</dbReference>
<evidence type="ECO:0008006" key="8">
    <source>
        <dbReference type="Google" id="ProtNLM"/>
    </source>
</evidence>
<accession>A0AAV7SZ67</accession>
<dbReference type="Gene3D" id="3.90.1750.10">
    <property type="entry name" value="Hect, E3 ligase catalytic domains"/>
    <property type="match status" value="1"/>
</dbReference>
<evidence type="ECO:0000313" key="7">
    <source>
        <dbReference type="Proteomes" id="UP001066276"/>
    </source>
</evidence>
<keyword evidence="1" id="KW-0808">Transferase</keyword>
<evidence type="ECO:0000313" key="6">
    <source>
        <dbReference type="EMBL" id="KAJ1169534.1"/>
    </source>
</evidence>
<evidence type="ECO:0000259" key="4">
    <source>
        <dbReference type="PROSITE" id="PS50237"/>
    </source>
</evidence>
<dbReference type="Gene3D" id="2.60.120.260">
    <property type="entry name" value="Galactose-binding domain-like"/>
    <property type="match status" value="1"/>
</dbReference>
<organism evidence="6 7">
    <name type="scientific">Pleurodeles waltl</name>
    <name type="common">Iberian ribbed newt</name>
    <dbReference type="NCBI Taxonomy" id="8319"/>
    <lineage>
        <taxon>Eukaryota</taxon>
        <taxon>Metazoa</taxon>
        <taxon>Chordata</taxon>
        <taxon>Craniata</taxon>
        <taxon>Vertebrata</taxon>
        <taxon>Euteleostomi</taxon>
        <taxon>Amphibia</taxon>
        <taxon>Batrachia</taxon>
        <taxon>Caudata</taxon>
        <taxon>Salamandroidea</taxon>
        <taxon>Salamandridae</taxon>
        <taxon>Pleurodelinae</taxon>
        <taxon>Pleurodeles</taxon>
    </lineage>
</organism>
<feature type="active site" description="Glycyl thioester intermediate" evidence="3">
    <location>
        <position position="807"/>
    </location>
</feature>
<dbReference type="SUPFAM" id="SSF49785">
    <property type="entry name" value="Galactose-binding domain-like"/>
    <property type="match status" value="1"/>
</dbReference>
<dbReference type="InterPro" id="IPR000569">
    <property type="entry name" value="HECT_dom"/>
</dbReference>
<dbReference type="InterPro" id="IPR035983">
    <property type="entry name" value="Hect_E3_ubiquitin_ligase"/>
</dbReference>
<evidence type="ECO:0000256" key="2">
    <source>
        <dbReference type="ARBA" id="ARBA00022786"/>
    </source>
</evidence>
<dbReference type="Proteomes" id="UP001066276">
    <property type="component" value="Chromosome 4_1"/>
</dbReference>
<keyword evidence="7" id="KW-1185">Reference proteome</keyword>
<proteinExistence type="predicted"/>
<feature type="domain" description="HECT" evidence="4">
    <location>
        <begin position="515"/>
        <end position="841"/>
    </location>
</feature>